<feature type="transmembrane region" description="Helical" evidence="1">
    <location>
        <begin position="37"/>
        <end position="59"/>
    </location>
</feature>
<comment type="caution">
    <text evidence="2">The sequence shown here is derived from an EMBL/GenBank/DDBJ whole genome shotgun (WGS) entry which is preliminary data.</text>
</comment>
<protein>
    <submittedName>
        <fullName evidence="2">Uncharacterized protein</fullName>
    </submittedName>
</protein>
<dbReference type="InParanoid" id="D3BQY6"/>
<dbReference type="RefSeq" id="XP_020428305.1">
    <property type="nucleotide sequence ID" value="XM_020581165.1"/>
</dbReference>
<dbReference type="Proteomes" id="UP000001396">
    <property type="component" value="Unassembled WGS sequence"/>
</dbReference>
<keyword evidence="1" id="KW-0812">Transmembrane</keyword>
<feature type="transmembrane region" description="Helical" evidence="1">
    <location>
        <begin position="79"/>
        <end position="100"/>
    </location>
</feature>
<dbReference type="EMBL" id="ADBJ01000049">
    <property type="protein sequence ID" value="EFA76172.1"/>
    <property type="molecule type" value="Genomic_DNA"/>
</dbReference>
<evidence type="ECO:0000313" key="2">
    <source>
        <dbReference type="EMBL" id="EFA76172.1"/>
    </source>
</evidence>
<dbReference type="AlphaFoldDB" id="D3BQY6"/>
<proteinExistence type="predicted"/>
<keyword evidence="3" id="KW-1185">Reference proteome</keyword>
<dbReference type="GeneID" id="31365858"/>
<keyword evidence="1" id="KW-1133">Transmembrane helix</keyword>
<evidence type="ECO:0000313" key="3">
    <source>
        <dbReference type="Proteomes" id="UP000001396"/>
    </source>
</evidence>
<name>D3BQY6_HETP5</name>
<evidence type="ECO:0000256" key="1">
    <source>
        <dbReference type="SAM" id="Phobius"/>
    </source>
</evidence>
<feature type="transmembrane region" description="Helical" evidence="1">
    <location>
        <begin position="135"/>
        <end position="155"/>
    </location>
</feature>
<accession>D3BQY6</accession>
<gene>
    <name evidence="2" type="ORF">PPL_10389</name>
</gene>
<feature type="transmembrane region" description="Helical" evidence="1">
    <location>
        <begin position="185"/>
        <end position="206"/>
    </location>
</feature>
<organism evidence="2 3">
    <name type="scientific">Heterostelium pallidum (strain ATCC 26659 / Pp 5 / PN500)</name>
    <name type="common">Cellular slime mold</name>
    <name type="synonym">Polysphondylium pallidum</name>
    <dbReference type="NCBI Taxonomy" id="670386"/>
    <lineage>
        <taxon>Eukaryota</taxon>
        <taxon>Amoebozoa</taxon>
        <taxon>Evosea</taxon>
        <taxon>Eumycetozoa</taxon>
        <taxon>Dictyostelia</taxon>
        <taxon>Acytosteliales</taxon>
        <taxon>Acytosteliaceae</taxon>
        <taxon>Heterostelium</taxon>
    </lineage>
</organism>
<sequence>MSEVDNSNSNKNINTSVSFIDKVKKIFSIDNLKKWQAASGVVISTFSQLHIVMVLGSHLGELCFTGLRDLFRQFYQNKFIEPIIIGAIGTHIVVNGILFYKRDPSVPVIEMMDVDPSGEKKSWLSKFVNRVPTPYGLFQASGLILSVFIGGHVFATRGYVLLDKQFSSGFKSVHYTLINFPYYFYPYYGSFFHALMYHTAFSYNRIYNRYIKRSHDYKVNEVKSKSYWYGVYGVTGIVALSAILALGGNYFPVSKIGIPPPLTISQYLSKFGEYNRN</sequence>
<reference evidence="2 3" key="1">
    <citation type="journal article" date="2011" name="Genome Res.">
        <title>Phylogeny-wide analysis of social amoeba genomes highlights ancient origins for complex intercellular communication.</title>
        <authorList>
            <person name="Heidel A.J."/>
            <person name="Lawal H.M."/>
            <person name="Felder M."/>
            <person name="Schilde C."/>
            <person name="Helps N.R."/>
            <person name="Tunggal B."/>
            <person name="Rivero F."/>
            <person name="John U."/>
            <person name="Schleicher M."/>
            <person name="Eichinger L."/>
            <person name="Platzer M."/>
            <person name="Noegel A.A."/>
            <person name="Schaap P."/>
            <person name="Gloeckner G."/>
        </authorList>
    </citation>
    <scope>NUCLEOTIDE SEQUENCE [LARGE SCALE GENOMIC DNA]</scope>
    <source>
        <strain evidence="3">ATCC 26659 / Pp 5 / PN500</strain>
    </source>
</reference>
<dbReference type="OMA" id="RIPALWI"/>
<feature type="transmembrane region" description="Helical" evidence="1">
    <location>
        <begin position="227"/>
        <end position="251"/>
    </location>
</feature>
<keyword evidence="1" id="KW-0472">Membrane</keyword>